<sequence length="77" mass="8458">MVDGDQGILGSVTKNISPYKFGVWIQSQILQRAPVLVVRLALDPRKSCPPQRSRCFGDVRYATDGNSSDSVTLNQCC</sequence>
<keyword evidence="2" id="KW-1185">Reference proteome</keyword>
<gene>
    <name evidence="1" type="ORF">TNCV_24951</name>
</gene>
<reference evidence="1" key="1">
    <citation type="submission" date="2020-08" db="EMBL/GenBank/DDBJ databases">
        <title>Multicomponent nature underlies the extraordinary mechanical properties of spider dragline silk.</title>
        <authorList>
            <person name="Kono N."/>
            <person name="Nakamura H."/>
            <person name="Mori M."/>
            <person name="Yoshida Y."/>
            <person name="Ohtoshi R."/>
            <person name="Malay A.D."/>
            <person name="Moran D.A.P."/>
            <person name="Tomita M."/>
            <person name="Numata K."/>
            <person name="Arakawa K."/>
        </authorList>
    </citation>
    <scope>NUCLEOTIDE SEQUENCE</scope>
</reference>
<dbReference type="EMBL" id="BMAU01021375">
    <property type="protein sequence ID" value="GFY26297.1"/>
    <property type="molecule type" value="Genomic_DNA"/>
</dbReference>
<dbReference type="AlphaFoldDB" id="A0A8X7BDC3"/>
<dbReference type="Proteomes" id="UP000887159">
    <property type="component" value="Unassembled WGS sequence"/>
</dbReference>
<comment type="caution">
    <text evidence="1">The sequence shown here is derived from an EMBL/GenBank/DDBJ whole genome shotgun (WGS) entry which is preliminary data.</text>
</comment>
<name>A0A8X7BDC3_TRICX</name>
<proteinExistence type="predicted"/>
<accession>A0A8X7BDC3</accession>
<evidence type="ECO:0000313" key="2">
    <source>
        <dbReference type="Proteomes" id="UP000887159"/>
    </source>
</evidence>
<organism evidence="1 2">
    <name type="scientific">Trichonephila clavipes</name>
    <name type="common">Golden silk orbweaver</name>
    <name type="synonym">Nephila clavipes</name>
    <dbReference type="NCBI Taxonomy" id="2585209"/>
    <lineage>
        <taxon>Eukaryota</taxon>
        <taxon>Metazoa</taxon>
        <taxon>Ecdysozoa</taxon>
        <taxon>Arthropoda</taxon>
        <taxon>Chelicerata</taxon>
        <taxon>Arachnida</taxon>
        <taxon>Araneae</taxon>
        <taxon>Araneomorphae</taxon>
        <taxon>Entelegynae</taxon>
        <taxon>Araneoidea</taxon>
        <taxon>Nephilidae</taxon>
        <taxon>Trichonephila</taxon>
    </lineage>
</organism>
<protein>
    <submittedName>
        <fullName evidence="1">Uncharacterized protein</fullName>
    </submittedName>
</protein>
<evidence type="ECO:0000313" key="1">
    <source>
        <dbReference type="EMBL" id="GFY26297.1"/>
    </source>
</evidence>